<comment type="subcellular location">
    <subcellularLocation>
        <location evidence="1">Periplasm</location>
    </subcellularLocation>
</comment>
<dbReference type="GO" id="GO:0044780">
    <property type="term" value="P:bacterial-type flagellum assembly"/>
    <property type="evidence" value="ECO:0007669"/>
    <property type="project" value="InterPro"/>
</dbReference>
<dbReference type="AlphaFoldDB" id="A0A511X9E3"/>
<dbReference type="InterPro" id="IPR017585">
    <property type="entry name" value="SAF_FlgA"/>
</dbReference>
<evidence type="ECO:0000256" key="1">
    <source>
        <dbReference type="ARBA" id="ARBA00004418"/>
    </source>
</evidence>
<name>A0A511X9E3_9PROT</name>
<keyword evidence="7" id="KW-1185">Reference proteome</keyword>
<evidence type="ECO:0000259" key="5">
    <source>
        <dbReference type="SMART" id="SM00858"/>
    </source>
</evidence>
<gene>
    <name evidence="6" type="ORF">ANI02nite_14570</name>
</gene>
<sequence>MIHGARRHICATALALGSGVLFAPAASIASAPRGHVTLHTARVHLSDLFTDLGADQDCDIGPAPAAGQNITIGGAQLQAIAAQYGLDWPGASDTAQTTLTRASRSISSNELLPLITTALQERGAPSLPNIDLAPFQSPAIPEEESAPPHLRNLVYDASHGRLSAFFIVPAGDGATQSFRVDGVVSASATVVTAARDIAPGQIVTREDLDIVTEDSRRIPARSLVDPRDAIGRAARATIAKNTPLIPDLLVKQDVVEKGSPVILAVSSAGLRVTASGVALDGGGLGERIHVLNPSSHMVVIGEVIDKSRVDVLPGSIPAPADQRTLRAASQGTRSSI</sequence>
<dbReference type="EMBL" id="BJYF01000007">
    <property type="protein sequence ID" value="GEN59573.1"/>
    <property type="molecule type" value="Genomic_DNA"/>
</dbReference>
<dbReference type="OrthoDB" id="7727421at2"/>
<dbReference type="GO" id="GO:0042597">
    <property type="term" value="C:periplasmic space"/>
    <property type="evidence" value="ECO:0007669"/>
    <property type="project" value="UniProtKB-SubCell"/>
</dbReference>
<dbReference type="Gene3D" id="3.90.1210.10">
    <property type="entry name" value="Antifreeze-like/N-acetylneuraminic acid synthase C-terminal domain"/>
    <property type="match status" value="1"/>
</dbReference>
<evidence type="ECO:0000256" key="3">
    <source>
        <dbReference type="ARBA" id="ARBA00022764"/>
    </source>
</evidence>
<dbReference type="NCBIfam" id="TIGR03170">
    <property type="entry name" value="flgA_cterm"/>
    <property type="match status" value="1"/>
</dbReference>
<evidence type="ECO:0000256" key="4">
    <source>
        <dbReference type="SAM" id="SignalP"/>
    </source>
</evidence>
<evidence type="ECO:0000313" key="6">
    <source>
        <dbReference type="EMBL" id="GEN59573.1"/>
    </source>
</evidence>
<dbReference type="Gene3D" id="2.30.30.760">
    <property type="match status" value="1"/>
</dbReference>
<feature type="signal peptide" evidence="4">
    <location>
        <begin position="1"/>
        <end position="25"/>
    </location>
</feature>
<proteinExistence type="predicted"/>
<evidence type="ECO:0000256" key="2">
    <source>
        <dbReference type="ARBA" id="ARBA00022729"/>
    </source>
</evidence>
<feature type="domain" description="SAF" evidence="5">
    <location>
        <begin position="188"/>
        <end position="250"/>
    </location>
</feature>
<dbReference type="SMART" id="SM00858">
    <property type="entry name" value="SAF"/>
    <property type="match status" value="1"/>
</dbReference>
<reference evidence="6 7" key="1">
    <citation type="submission" date="2019-07" db="EMBL/GenBank/DDBJ databases">
        <title>Whole genome shotgun sequence of Acetobacter nitrogenifigens NBRC 105050.</title>
        <authorList>
            <person name="Hosoyama A."/>
            <person name="Uohara A."/>
            <person name="Ohji S."/>
            <person name="Ichikawa N."/>
        </authorList>
    </citation>
    <scope>NUCLEOTIDE SEQUENCE [LARGE SCALE GENOMIC DNA]</scope>
    <source>
        <strain evidence="6 7">NBRC 105050</strain>
    </source>
</reference>
<keyword evidence="3" id="KW-0574">Periplasm</keyword>
<dbReference type="PANTHER" id="PTHR36307">
    <property type="entry name" value="FLAGELLA BASAL BODY P-RING FORMATION PROTEIN FLGA"/>
    <property type="match status" value="1"/>
</dbReference>
<dbReference type="InterPro" id="IPR013974">
    <property type="entry name" value="SAF"/>
</dbReference>
<dbReference type="CDD" id="cd11614">
    <property type="entry name" value="SAF_CpaB_FlgA_like"/>
    <property type="match status" value="1"/>
</dbReference>
<keyword evidence="2 4" id="KW-0732">Signal</keyword>
<accession>A0A511X9E3</accession>
<dbReference type="PANTHER" id="PTHR36307:SF1">
    <property type="entry name" value="FLAGELLA BASAL BODY P-RING FORMATION PROTEIN FLGA"/>
    <property type="match status" value="1"/>
</dbReference>
<evidence type="ECO:0000313" key="7">
    <source>
        <dbReference type="Proteomes" id="UP000321635"/>
    </source>
</evidence>
<dbReference type="InterPro" id="IPR039246">
    <property type="entry name" value="Flagellar_FlgA"/>
</dbReference>
<dbReference type="RefSeq" id="WP_146882291.1">
    <property type="nucleotide sequence ID" value="NZ_AUBI01000003.1"/>
</dbReference>
<feature type="chain" id="PRO_5022175015" description="SAF domain-containing protein" evidence="4">
    <location>
        <begin position="26"/>
        <end position="336"/>
    </location>
</feature>
<protein>
    <recommendedName>
        <fullName evidence="5">SAF domain-containing protein</fullName>
    </recommendedName>
</protein>
<dbReference type="Pfam" id="PF13144">
    <property type="entry name" value="ChapFlgA"/>
    <property type="match status" value="1"/>
</dbReference>
<dbReference type="STRING" id="1120919.GCA_000429165_01178"/>
<dbReference type="Proteomes" id="UP000321635">
    <property type="component" value="Unassembled WGS sequence"/>
</dbReference>
<comment type="caution">
    <text evidence="6">The sequence shown here is derived from an EMBL/GenBank/DDBJ whole genome shotgun (WGS) entry which is preliminary data.</text>
</comment>
<organism evidence="6 7">
    <name type="scientific">Acetobacter nitrogenifigens DSM 23921 = NBRC 105050</name>
    <dbReference type="NCBI Taxonomy" id="1120919"/>
    <lineage>
        <taxon>Bacteria</taxon>
        <taxon>Pseudomonadati</taxon>
        <taxon>Pseudomonadota</taxon>
        <taxon>Alphaproteobacteria</taxon>
        <taxon>Acetobacterales</taxon>
        <taxon>Acetobacteraceae</taxon>
        <taxon>Acetobacter</taxon>
    </lineage>
</organism>